<dbReference type="InterPro" id="IPR050491">
    <property type="entry name" value="AmpC-like"/>
</dbReference>
<name>A0ABS2A5U2_9ACTN</name>
<dbReference type="Gene3D" id="3.40.710.10">
    <property type="entry name" value="DD-peptidase/beta-lactamase superfamily"/>
    <property type="match status" value="1"/>
</dbReference>
<dbReference type="EMBL" id="JAENHP010000001">
    <property type="protein sequence ID" value="MBM2614659.1"/>
    <property type="molecule type" value="Genomic_DNA"/>
</dbReference>
<protein>
    <submittedName>
        <fullName evidence="3">Beta-lactamase family protein</fullName>
    </submittedName>
</protein>
<evidence type="ECO:0000256" key="1">
    <source>
        <dbReference type="SAM" id="SignalP"/>
    </source>
</evidence>
<dbReference type="InterPro" id="IPR012338">
    <property type="entry name" value="Beta-lactam/transpept-like"/>
</dbReference>
<dbReference type="RefSeq" id="WP_203374533.1">
    <property type="nucleotide sequence ID" value="NZ_JAENHP010000001.1"/>
</dbReference>
<sequence length="382" mass="40128">MSQFVISRTRRAAVACLAGLTLFTSAPAFSAAAAVSPTPAQIQRLLDQVVAAGAPGAIAVVRTGGRTIRLAAGRSVLDPAAPMRPGLRSRFGGVTKSYTATVVLQLVAEHRLSLGDTVERRLPGVLPNGGAITIRQLLNHTSGVFDYVQDPRTLAPYLAGDLTRIFDPRDGLRYAAEHGPLFPPGTGLAYSNTNSLLLAMIVESVTGRSFATELRRRLFVPLGLAGADYPDSSPIAGPHVHGYTPDAPPMDITALSPTLYGASGALVSNAEDVARFFRALLRGQLLPARVLAQMKTIDPVATGGTPDSGILGGGWGLGLLRESFPCGTAWGHDSEIPGYTTAAWSSPDADRQVVVVVNSFYDHDAPVNQALRRLLITAMCAG</sequence>
<accession>A0ABS2A5U2</accession>
<feature type="chain" id="PRO_5046542934" evidence="1">
    <location>
        <begin position="31"/>
        <end position="382"/>
    </location>
</feature>
<comment type="caution">
    <text evidence="3">The sequence shown here is derived from an EMBL/GenBank/DDBJ whole genome shotgun (WGS) entry which is preliminary data.</text>
</comment>
<dbReference type="Proteomes" id="UP000632138">
    <property type="component" value="Unassembled WGS sequence"/>
</dbReference>
<gene>
    <name evidence="3" type="ORF">JIG36_03705</name>
</gene>
<dbReference type="PANTHER" id="PTHR46825:SF7">
    <property type="entry name" value="D-ALANYL-D-ALANINE CARBOXYPEPTIDASE"/>
    <property type="match status" value="1"/>
</dbReference>
<dbReference type="PANTHER" id="PTHR46825">
    <property type="entry name" value="D-ALANYL-D-ALANINE-CARBOXYPEPTIDASE/ENDOPEPTIDASE AMPH"/>
    <property type="match status" value="1"/>
</dbReference>
<dbReference type="Pfam" id="PF00144">
    <property type="entry name" value="Beta-lactamase"/>
    <property type="match status" value="1"/>
</dbReference>
<dbReference type="SUPFAM" id="SSF56601">
    <property type="entry name" value="beta-lactamase/transpeptidase-like"/>
    <property type="match status" value="1"/>
</dbReference>
<feature type="signal peptide" evidence="1">
    <location>
        <begin position="1"/>
        <end position="30"/>
    </location>
</feature>
<feature type="domain" description="Beta-lactamase-related" evidence="2">
    <location>
        <begin position="43"/>
        <end position="373"/>
    </location>
</feature>
<keyword evidence="4" id="KW-1185">Reference proteome</keyword>
<organism evidence="3 4">
    <name type="scientific">Paractinoplanes ovalisporus</name>
    <dbReference type="NCBI Taxonomy" id="2810368"/>
    <lineage>
        <taxon>Bacteria</taxon>
        <taxon>Bacillati</taxon>
        <taxon>Actinomycetota</taxon>
        <taxon>Actinomycetes</taxon>
        <taxon>Micromonosporales</taxon>
        <taxon>Micromonosporaceae</taxon>
        <taxon>Paractinoplanes</taxon>
    </lineage>
</organism>
<reference evidence="3 4" key="1">
    <citation type="submission" date="2021-01" db="EMBL/GenBank/DDBJ databases">
        <title>Actinoplanes sp. nov. LDG1-06 isolated from lichen.</title>
        <authorList>
            <person name="Saeng-In P."/>
            <person name="Phongsopitanun W."/>
            <person name="Kanchanasin P."/>
            <person name="Yuki M."/>
            <person name="Kudo T."/>
            <person name="Ohkuma M."/>
            <person name="Tanasupawat S."/>
        </authorList>
    </citation>
    <scope>NUCLEOTIDE SEQUENCE [LARGE SCALE GENOMIC DNA]</scope>
    <source>
        <strain evidence="3 4">LDG1-06</strain>
    </source>
</reference>
<proteinExistence type="predicted"/>
<evidence type="ECO:0000313" key="3">
    <source>
        <dbReference type="EMBL" id="MBM2614659.1"/>
    </source>
</evidence>
<keyword evidence="1" id="KW-0732">Signal</keyword>
<dbReference type="InterPro" id="IPR001466">
    <property type="entry name" value="Beta-lactam-related"/>
</dbReference>
<evidence type="ECO:0000313" key="4">
    <source>
        <dbReference type="Proteomes" id="UP000632138"/>
    </source>
</evidence>
<evidence type="ECO:0000259" key="2">
    <source>
        <dbReference type="Pfam" id="PF00144"/>
    </source>
</evidence>